<dbReference type="EMBL" id="BJZS01000104">
    <property type="protein sequence ID" value="GEO97033.1"/>
    <property type="molecule type" value="Genomic_DNA"/>
</dbReference>
<name>A0A512IH52_9MICC</name>
<dbReference type="Proteomes" id="UP000321103">
    <property type="component" value="Unassembled WGS sequence"/>
</dbReference>
<evidence type="ECO:0008006" key="5">
    <source>
        <dbReference type="Google" id="ProtNLM"/>
    </source>
</evidence>
<keyword evidence="4" id="KW-1185">Reference proteome</keyword>
<keyword evidence="1" id="KW-0472">Membrane</keyword>
<evidence type="ECO:0000256" key="1">
    <source>
        <dbReference type="SAM" id="Phobius"/>
    </source>
</evidence>
<feature type="chain" id="PRO_5021998297" description="DUF5667 domain-containing protein" evidence="2">
    <location>
        <begin position="35"/>
        <end position="287"/>
    </location>
</feature>
<feature type="signal peptide" evidence="2">
    <location>
        <begin position="1"/>
        <end position="34"/>
    </location>
</feature>
<evidence type="ECO:0000313" key="4">
    <source>
        <dbReference type="Proteomes" id="UP000321103"/>
    </source>
</evidence>
<keyword evidence="1" id="KW-0812">Transmembrane</keyword>
<organism evidence="3 4">
    <name type="scientific">Kocuria turfanensis</name>
    <dbReference type="NCBI Taxonomy" id="388357"/>
    <lineage>
        <taxon>Bacteria</taxon>
        <taxon>Bacillati</taxon>
        <taxon>Actinomycetota</taxon>
        <taxon>Actinomycetes</taxon>
        <taxon>Micrococcales</taxon>
        <taxon>Micrococcaceae</taxon>
        <taxon>Kocuria</taxon>
    </lineage>
</organism>
<comment type="caution">
    <text evidence="3">The sequence shown here is derived from an EMBL/GenBank/DDBJ whole genome shotgun (WGS) entry which is preliminary data.</text>
</comment>
<evidence type="ECO:0000313" key="3">
    <source>
        <dbReference type="EMBL" id="GEO97033.1"/>
    </source>
</evidence>
<reference evidence="3 4" key="1">
    <citation type="submission" date="2019-07" db="EMBL/GenBank/DDBJ databases">
        <title>Whole genome shotgun sequence of Kocuria turfanensis NBRC 107627.</title>
        <authorList>
            <person name="Hosoyama A."/>
            <person name="Uohara A."/>
            <person name="Ohji S."/>
            <person name="Ichikawa N."/>
        </authorList>
    </citation>
    <scope>NUCLEOTIDE SEQUENCE [LARGE SCALE GENOMIC DNA]</scope>
    <source>
        <strain evidence="3 4">NBRC 107627</strain>
    </source>
</reference>
<sequence>MATMNTTVKRWMATGSSATLLVGGLVLGAPAAVAAPDDAACLRASGQFTSALAGAGITAVSVSQLEQAAEAVVVAEEQFFALTDAAAGELEVQLEAAWVELEAAETAEDPEAIAAAEARIADLETAIEAALDTPEILAAEQALFDATDALDVQLSMLTLDEATAERILALFQQFLAACDAAGTGTPITTPVAVPAPVAPAAPVPVVTAPTPAPVAAPVPAAVPVAPVVTAPEQAAPMGMNPGLNMQTAATAHHEHPGAALVAGLLAAGIAVPAAVAVRMLRLQRHRP</sequence>
<protein>
    <recommendedName>
        <fullName evidence="5">DUF5667 domain-containing protein</fullName>
    </recommendedName>
</protein>
<evidence type="ECO:0000256" key="2">
    <source>
        <dbReference type="SAM" id="SignalP"/>
    </source>
</evidence>
<keyword evidence="2" id="KW-0732">Signal</keyword>
<dbReference type="AlphaFoldDB" id="A0A512IH52"/>
<feature type="transmembrane region" description="Helical" evidence="1">
    <location>
        <begin position="257"/>
        <end position="277"/>
    </location>
</feature>
<gene>
    <name evidence="3" type="ORF">KTU01_31560</name>
</gene>
<accession>A0A512IH52</accession>
<proteinExistence type="predicted"/>
<keyword evidence="1" id="KW-1133">Transmembrane helix</keyword>
<dbReference type="RefSeq" id="WP_062733890.1">
    <property type="nucleotide sequence ID" value="NZ_BJZS01000104.1"/>
</dbReference>